<dbReference type="PANTHER" id="PTHR35179:SF2">
    <property type="entry name" value="START DOMAIN-CONTAINING PROTEIN"/>
    <property type="match status" value="1"/>
</dbReference>
<dbReference type="OrthoDB" id="420564at2759"/>
<protein>
    <submittedName>
        <fullName evidence="1">Uncharacterized protein</fullName>
    </submittedName>
</protein>
<sequence>FRIDVQLAGSCTVLLNQWEREARVKIDPKDHSYGHNLEKHCTTIPKGWEGSTGHHRIVQYIIVSVEVDAYIDPLSTNSSHGPDNVKVVSRKVVKKALRMIVVSDKPSIAFNVIQEGRHIAQSHLIKIKSSVGLLGWYQNKAYPQLFLSQTAFIFFMRHQDGMFVEIVKERLGNLKMQMIESTMQAGLARLKYLLRYIQELVIMHGKEGRLTLVQANGRLEVFQRTSKASCLLKEMLLQFDA</sequence>
<name>A0A165HII9_9APHY</name>
<gene>
    <name evidence="1" type="ORF">LAESUDRAFT_640847</name>
</gene>
<dbReference type="GeneID" id="63820657"/>
<dbReference type="Proteomes" id="UP000076871">
    <property type="component" value="Unassembled WGS sequence"/>
</dbReference>
<dbReference type="EMBL" id="KV427606">
    <property type="protein sequence ID" value="KZT11772.1"/>
    <property type="molecule type" value="Genomic_DNA"/>
</dbReference>
<feature type="non-terminal residue" evidence="1">
    <location>
        <position position="1"/>
    </location>
</feature>
<evidence type="ECO:0000313" key="1">
    <source>
        <dbReference type="EMBL" id="KZT11772.1"/>
    </source>
</evidence>
<proteinExistence type="predicted"/>
<reference evidence="1 2" key="1">
    <citation type="journal article" date="2016" name="Mol. Biol. Evol.">
        <title>Comparative Genomics of Early-Diverging Mushroom-Forming Fungi Provides Insights into the Origins of Lignocellulose Decay Capabilities.</title>
        <authorList>
            <person name="Nagy L.G."/>
            <person name="Riley R."/>
            <person name="Tritt A."/>
            <person name="Adam C."/>
            <person name="Daum C."/>
            <person name="Floudas D."/>
            <person name="Sun H."/>
            <person name="Yadav J.S."/>
            <person name="Pangilinan J."/>
            <person name="Larsson K.H."/>
            <person name="Matsuura K."/>
            <person name="Barry K."/>
            <person name="Labutti K."/>
            <person name="Kuo R."/>
            <person name="Ohm R.A."/>
            <person name="Bhattacharya S.S."/>
            <person name="Shirouzu T."/>
            <person name="Yoshinaga Y."/>
            <person name="Martin F.M."/>
            <person name="Grigoriev I.V."/>
            <person name="Hibbett D.S."/>
        </authorList>
    </citation>
    <scope>NUCLEOTIDE SEQUENCE [LARGE SCALE GENOMIC DNA]</scope>
    <source>
        <strain evidence="1 2">93-53</strain>
    </source>
</reference>
<evidence type="ECO:0000313" key="2">
    <source>
        <dbReference type="Proteomes" id="UP000076871"/>
    </source>
</evidence>
<dbReference type="InParanoid" id="A0A165HII9"/>
<dbReference type="PANTHER" id="PTHR35179">
    <property type="entry name" value="PROTEIN CBG02620"/>
    <property type="match status" value="1"/>
</dbReference>
<dbReference type="RefSeq" id="XP_040769420.1">
    <property type="nucleotide sequence ID" value="XM_040903627.1"/>
</dbReference>
<keyword evidence="2" id="KW-1185">Reference proteome</keyword>
<dbReference type="STRING" id="1314785.A0A165HII9"/>
<organism evidence="1 2">
    <name type="scientific">Laetiporus sulphureus 93-53</name>
    <dbReference type="NCBI Taxonomy" id="1314785"/>
    <lineage>
        <taxon>Eukaryota</taxon>
        <taxon>Fungi</taxon>
        <taxon>Dikarya</taxon>
        <taxon>Basidiomycota</taxon>
        <taxon>Agaricomycotina</taxon>
        <taxon>Agaricomycetes</taxon>
        <taxon>Polyporales</taxon>
        <taxon>Laetiporus</taxon>
    </lineage>
</organism>
<dbReference type="AlphaFoldDB" id="A0A165HII9"/>
<accession>A0A165HII9</accession>